<sequence>MVATHGPWSYPRPVLWVRGSPLQSLPKPNLENGLSLDLQIDLRSVGQTTVHGSGSSIQITLRSLLDHHFSNISADVKAKKCLDPTLVELKETVLKNSVEAFSQGGDGILRIKKDIAGFVAKCPNCQQVKVDH</sequence>
<name>A0AAF0R1N4_SOLVR</name>
<dbReference type="Proteomes" id="UP001234989">
    <property type="component" value="Chromosome 6"/>
</dbReference>
<evidence type="ECO:0000313" key="1">
    <source>
        <dbReference type="EMBL" id="WMV33691.1"/>
    </source>
</evidence>
<evidence type="ECO:0000313" key="2">
    <source>
        <dbReference type="Proteomes" id="UP001234989"/>
    </source>
</evidence>
<protein>
    <submittedName>
        <fullName evidence="1">Uncharacterized protein</fullName>
    </submittedName>
</protein>
<proteinExistence type="predicted"/>
<accession>A0AAF0R1N4</accession>
<keyword evidence="2" id="KW-1185">Reference proteome</keyword>
<gene>
    <name evidence="1" type="ORF">MTR67_027076</name>
</gene>
<reference evidence="1" key="1">
    <citation type="submission" date="2023-08" db="EMBL/GenBank/DDBJ databases">
        <title>A de novo genome assembly of Solanum verrucosum Schlechtendal, a Mexican diploid species geographically isolated from the other diploid A-genome species in potato relatives.</title>
        <authorList>
            <person name="Hosaka K."/>
        </authorList>
    </citation>
    <scope>NUCLEOTIDE SEQUENCE</scope>
    <source>
        <tissue evidence="1">Young leaves</tissue>
    </source>
</reference>
<dbReference type="EMBL" id="CP133617">
    <property type="protein sequence ID" value="WMV33691.1"/>
    <property type="molecule type" value="Genomic_DNA"/>
</dbReference>
<organism evidence="1 2">
    <name type="scientific">Solanum verrucosum</name>
    <dbReference type="NCBI Taxonomy" id="315347"/>
    <lineage>
        <taxon>Eukaryota</taxon>
        <taxon>Viridiplantae</taxon>
        <taxon>Streptophyta</taxon>
        <taxon>Embryophyta</taxon>
        <taxon>Tracheophyta</taxon>
        <taxon>Spermatophyta</taxon>
        <taxon>Magnoliopsida</taxon>
        <taxon>eudicotyledons</taxon>
        <taxon>Gunneridae</taxon>
        <taxon>Pentapetalae</taxon>
        <taxon>asterids</taxon>
        <taxon>lamiids</taxon>
        <taxon>Solanales</taxon>
        <taxon>Solanaceae</taxon>
        <taxon>Solanoideae</taxon>
        <taxon>Solaneae</taxon>
        <taxon>Solanum</taxon>
    </lineage>
</organism>
<dbReference type="AlphaFoldDB" id="A0AAF0R1N4"/>